<evidence type="ECO:0000313" key="3">
    <source>
        <dbReference type="Proteomes" id="UP001454036"/>
    </source>
</evidence>
<proteinExistence type="predicted"/>
<reference evidence="2 3" key="1">
    <citation type="submission" date="2024-01" db="EMBL/GenBank/DDBJ databases">
        <title>The complete chloroplast genome sequence of Lithospermum erythrorhizon: insights into the phylogenetic relationship among Boraginaceae species and the maternal lineages of purple gromwells.</title>
        <authorList>
            <person name="Okada T."/>
            <person name="Watanabe K."/>
        </authorList>
    </citation>
    <scope>NUCLEOTIDE SEQUENCE [LARGE SCALE GENOMIC DNA]</scope>
</reference>
<evidence type="ECO:0000256" key="1">
    <source>
        <dbReference type="SAM" id="MobiDB-lite"/>
    </source>
</evidence>
<name>A0AAV3PH76_LITER</name>
<sequence length="276" mass="31749">MQTRSEQAAEDHDHHTLNVARMFQNFEHLGTQKTNIEFQESYHTAEDEDEEEEEREDEEEFSFTYDATKSPISPEDAFFNGKIKPMLPIFNQDLVLEKQYIDESLHAIKPNIKKVLVEMNKYSSKNDEISGPYCEWKKPNTAEEKAAVAETCKKSNSTGVSKLWRLKDNLVNRSHTDGRDAFVFLNNNNKTSSFNHQERNEEKKMVVVDGASGKDKEKVVIKGGKSKTTSFSAHEIYLKNKAKENGRRKSYLPYRPEVFGFLTNVNGGLTKNVHPY</sequence>
<dbReference type="Pfam" id="PF07816">
    <property type="entry name" value="DUF1645"/>
    <property type="match status" value="1"/>
</dbReference>
<dbReference type="AlphaFoldDB" id="A0AAV3PH76"/>
<protein>
    <submittedName>
        <fullName evidence="2">Uncharacterized protein</fullName>
    </submittedName>
</protein>
<keyword evidence="3" id="KW-1185">Reference proteome</keyword>
<dbReference type="PANTHER" id="PTHR33095:SF114">
    <property type="entry name" value="DUF1645 FAMILY PROTEIN"/>
    <property type="match status" value="1"/>
</dbReference>
<accession>A0AAV3PH76</accession>
<comment type="caution">
    <text evidence="2">The sequence shown here is derived from an EMBL/GenBank/DDBJ whole genome shotgun (WGS) entry which is preliminary data.</text>
</comment>
<organism evidence="2 3">
    <name type="scientific">Lithospermum erythrorhizon</name>
    <name type="common">Purple gromwell</name>
    <name type="synonym">Lithospermum officinale var. erythrorhizon</name>
    <dbReference type="NCBI Taxonomy" id="34254"/>
    <lineage>
        <taxon>Eukaryota</taxon>
        <taxon>Viridiplantae</taxon>
        <taxon>Streptophyta</taxon>
        <taxon>Embryophyta</taxon>
        <taxon>Tracheophyta</taxon>
        <taxon>Spermatophyta</taxon>
        <taxon>Magnoliopsida</taxon>
        <taxon>eudicotyledons</taxon>
        <taxon>Gunneridae</taxon>
        <taxon>Pentapetalae</taxon>
        <taxon>asterids</taxon>
        <taxon>lamiids</taxon>
        <taxon>Boraginales</taxon>
        <taxon>Boraginaceae</taxon>
        <taxon>Boraginoideae</taxon>
        <taxon>Lithospermeae</taxon>
        <taxon>Lithospermum</taxon>
    </lineage>
</organism>
<evidence type="ECO:0000313" key="2">
    <source>
        <dbReference type="EMBL" id="GAA0150478.1"/>
    </source>
</evidence>
<feature type="compositionally biased region" description="Acidic residues" evidence="1">
    <location>
        <begin position="46"/>
        <end position="61"/>
    </location>
</feature>
<gene>
    <name evidence="2" type="ORF">LIER_09410</name>
</gene>
<feature type="region of interest" description="Disordered" evidence="1">
    <location>
        <begin position="34"/>
        <end position="69"/>
    </location>
</feature>
<dbReference type="EMBL" id="BAABME010001600">
    <property type="protein sequence ID" value="GAA0150478.1"/>
    <property type="molecule type" value="Genomic_DNA"/>
</dbReference>
<dbReference type="PANTHER" id="PTHR33095">
    <property type="entry name" value="OS07G0619500 PROTEIN"/>
    <property type="match status" value="1"/>
</dbReference>
<dbReference type="InterPro" id="IPR012442">
    <property type="entry name" value="DUF1645_plant"/>
</dbReference>
<dbReference type="Proteomes" id="UP001454036">
    <property type="component" value="Unassembled WGS sequence"/>
</dbReference>